<dbReference type="Gene3D" id="3.40.50.10150">
    <property type="entry name" value="B12-dependent dehydatase associated subunit"/>
    <property type="match status" value="1"/>
</dbReference>
<dbReference type="GO" id="GO:0016836">
    <property type="term" value="F:hydro-lyase activity"/>
    <property type="evidence" value="ECO:0007669"/>
    <property type="project" value="InterPro"/>
</dbReference>
<dbReference type="GO" id="GO:0031419">
    <property type="term" value="F:cobalamin binding"/>
    <property type="evidence" value="ECO:0007669"/>
    <property type="project" value="InterPro"/>
</dbReference>
<reference evidence="2 3" key="1">
    <citation type="journal article" date="2019" name="Appl. Microbiol. Biotechnol.">
        <title>Differential efficiency of wild type rhizogenic strains for rol gene transformation of plants.</title>
        <authorList>
            <person name="Desmet S."/>
            <person name="De Keyser E."/>
            <person name="Van Vaerenbergh J."/>
            <person name="Baeyen S."/>
            <person name="Van Huylenbroeck J."/>
            <person name="Geelen D."/>
            <person name="Dhooghe E."/>
        </authorList>
    </citation>
    <scope>NUCLEOTIDE SEQUENCE [LARGE SCALE GENOMIC DNA]</scope>
    <source>
        <strain evidence="2 3">MAFF210266</strain>
    </source>
</reference>
<evidence type="ECO:0000313" key="2">
    <source>
        <dbReference type="EMBL" id="TRB00897.1"/>
    </source>
</evidence>
<dbReference type="InterPro" id="IPR010254">
    <property type="entry name" value="B12-dep_deHydtase_bsu"/>
</dbReference>
<protein>
    <submittedName>
        <fullName evidence="2">Glycerol dehydratase</fullName>
    </submittedName>
</protein>
<evidence type="ECO:0000259" key="1">
    <source>
        <dbReference type="Pfam" id="PF02286"/>
    </source>
</evidence>
<dbReference type="InterPro" id="IPR036999">
    <property type="entry name" value="Diol/glycerol_deHase_lsu_sf"/>
</dbReference>
<accession>A0A546XJG6</accession>
<dbReference type="AlphaFoldDB" id="A0A546XJG6"/>
<dbReference type="InterPro" id="IPR003208">
    <property type="entry name" value="Dehydtase/Dehydtase_re"/>
</dbReference>
<sequence length="746" mass="80189">MQEWDKRPLRLDSFSEESPENGFAVFHSPWDPEPGLVLGPDGEILEMDGRKAADFDILDAFIAAHHIDRTVAAEAMALDSTAVARMLVDVNVPRGELERLARGMTPAKLAQVVGDLSALEATFAYSKMRQRHSPGNQAHVTNAKDDPLQLAADSATAVALGFDEIETTMRVAGNAWANALACTVGAATGRGSTLFQCSIEEAEELKIGLAGLATYAETVSVYGSERTFIDGDDTPWSKTFLAAAYASRGIKARCTSGAGAELLMGFHEKCSVLYLEARCLCLQRAMGVQGTQNGGVDGAPLTASMPGGVRELMAENLLAVWLGLECASGNDTKTSESEIRIGAKITPYLLAGSDLITSGFGSIRAYDNSFNPSLINAEEMEDYLVLQRDFEVDGGLAPLAEEDALNVRRQAVDALDDVLDELGLAKTEPNMKDSVIHASGSNDTVTFAPVRTLEISRDIAARGLTALDVVRALALRGHRQMAENLMNMLRQRISGDYLQTSAILRDGKVVSAVNEPNHYSGPGTGYRMNEARWNRVKAVRGTINRDHVLSAEGSHEPPTGSAQFYAIGKAEKGVDPHEVVIGISPAFGERLHRTTAGHAVADVLEALTRGVLEGGGMPRVVRIRHTADTSFLGLSAAHLAGSGYGIGIQAKGTAIIHHRDRLPHMNLELFSNAPLVSLEQYRAMGRNAGRMTWGETPEPIIVTNDGQALGARFHPRVALLYAIETEMTQPGAEPEEMFFNSAERNS</sequence>
<dbReference type="Gene3D" id="3.20.20.350">
    <property type="entry name" value="Diol/glycerol dehydratase, large subunit"/>
    <property type="match status" value="1"/>
</dbReference>
<comment type="caution">
    <text evidence="2">The sequence shown here is derived from an EMBL/GenBank/DDBJ whole genome shotgun (WGS) entry which is preliminary data.</text>
</comment>
<organism evidence="2 3">
    <name type="scientific">Agrobacterium tumefaciens</name>
    <dbReference type="NCBI Taxonomy" id="358"/>
    <lineage>
        <taxon>Bacteria</taxon>
        <taxon>Pseudomonadati</taxon>
        <taxon>Pseudomonadota</taxon>
        <taxon>Alphaproteobacteria</taxon>
        <taxon>Hyphomicrobiales</taxon>
        <taxon>Rhizobiaceae</taxon>
        <taxon>Rhizobium/Agrobacterium group</taxon>
        <taxon>Agrobacterium</taxon>
        <taxon>Agrobacterium tumefaciens complex</taxon>
    </lineage>
</organism>
<gene>
    <name evidence="2" type="ORF">EXN61_25175</name>
</gene>
<proteinExistence type="predicted"/>
<dbReference type="Proteomes" id="UP000317023">
    <property type="component" value="Unassembled WGS sequence"/>
</dbReference>
<dbReference type="InterPro" id="IPR016176">
    <property type="entry name" value="Cbl-dep_enz_cat"/>
</dbReference>
<dbReference type="EMBL" id="SGOE01000011">
    <property type="protein sequence ID" value="TRB00897.1"/>
    <property type="molecule type" value="Genomic_DNA"/>
</dbReference>
<dbReference type="Pfam" id="PF02288">
    <property type="entry name" value="Dehydratase_MU"/>
    <property type="match status" value="1"/>
</dbReference>
<name>A0A546XJG6_AGRTU</name>
<dbReference type="InterPro" id="IPR003206">
    <property type="entry name" value="Diol/glycerol_deHydtase_lsu"/>
</dbReference>
<feature type="domain" description="Diol/glycerol dehydratase large subunit" evidence="1">
    <location>
        <begin position="3"/>
        <end position="545"/>
    </location>
</feature>
<dbReference type="Pfam" id="PF02286">
    <property type="entry name" value="Dehydratase_LU"/>
    <property type="match status" value="1"/>
</dbReference>
<dbReference type="SUPFAM" id="SSF52968">
    <property type="entry name" value="B12-dependent dehydatase associated subunit"/>
    <property type="match status" value="1"/>
</dbReference>
<dbReference type="SUPFAM" id="SSF51703">
    <property type="entry name" value="Cobalamin (vitamin B12)-dependent enzymes"/>
    <property type="match status" value="1"/>
</dbReference>
<evidence type="ECO:0000313" key="3">
    <source>
        <dbReference type="Proteomes" id="UP000317023"/>
    </source>
</evidence>